<dbReference type="InterPro" id="IPR015421">
    <property type="entry name" value="PyrdxlP-dep_Trfase_major"/>
</dbReference>
<evidence type="ECO:0000313" key="9">
    <source>
        <dbReference type="EMBL" id="CBY37776.1"/>
    </source>
</evidence>
<dbReference type="InterPro" id="IPR015424">
    <property type="entry name" value="PyrdxlP-dep_Trfase"/>
</dbReference>
<evidence type="ECO:0000313" key="10">
    <source>
        <dbReference type="Proteomes" id="UP000001307"/>
    </source>
</evidence>
<dbReference type="OrthoDB" id="5419315at2759"/>
<dbReference type="Proteomes" id="UP000011014">
    <property type="component" value="Unassembled WGS sequence"/>
</dbReference>
<keyword evidence="5 7" id="KW-0663">Pyridoxal phosphate</keyword>
<comment type="cofactor">
    <cofactor evidence="1">
        <name>pyridoxal 5'-phosphate</name>
        <dbReference type="ChEBI" id="CHEBI:597326"/>
    </cofactor>
</comment>
<dbReference type="GO" id="GO:0009450">
    <property type="term" value="P:gamma-aminobutyric acid catabolic process"/>
    <property type="evidence" value="ECO:0007669"/>
    <property type="project" value="TreeGrafter"/>
</dbReference>
<evidence type="ECO:0000256" key="3">
    <source>
        <dbReference type="ARBA" id="ARBA00022576"/>
    </source>
</evidence>
<evidence type="ECO:0008006" key="11">
    <source>
        <dbReference type="Google" id="ProtNLM"/>
    </source>
</evidence>
<dbReference type="Gene3D" id="3.90.1150.10">
    <property type="entry name" value="Aspartate Aminotransferase, domain 1"/>
    <property type="match status" value="1"/>
</dbReference>
<keyword evidence="10" id="KW-1185">Reference proteome</keyword>
<dbReference type="PANTHER" id="PTHR43206:SF1">
    <property type="entry name" value="4-AMINOBUTYRATE AMINOTRANSFERASE, MITOCHONDRIAL"/>
    <property type="match status" value="1"/>
</dbReference>
<keyword evidence="4" id="KW-0808">Transferase</keyword>
<dbReference type="Proteomes" id="UP000001307">
    <property type="component" value="Unassembled WGS sequence"/>
</dbReference>
<dbReference type="InterPro" id="IPR005814">
    <property type="entry name" value="Aminotrans_3"/>
</dbReference>
<dbReference type="EMBL" id="FN655057">
    <property type="protein sequence ID" value="CBY37776.1"/>
    <property type="molecule type" value="Genomic_DNA"/>
</dbReference>
<gene>
    <name evidence="8" type="ORF">GSOID_T00015479001</name>
    <name evidence="9" type="ORF">GSOID_T00031262001</name>
</gene>
<organism evidence="8">
    <name type="scientific">Oikopleura dioica</name>
    <name type="common">Tunicate</name>
    <dbReference type="NCBI Taxonomy" id="34765"/>
    <lineage>
        <taxon>Eukaryota</taxon>
        <taxon>Metazoa</taxon>
        <taxon>Chordata</taxon>
        <taxon>Tunicata</taxon>
        <taxon>Appendicularia</taxon>
        <taxon>Copelata</taxon>
        <taxon>Oikopleuridae</taxon>
        <taxon>Oikopleura</taxon>
    </lineage>
</organism>
<name>E4XMT2_OIKDI</name>
<dbReference type="EMBL" id="FN653079">
    <property type="protein sequence ID" value="CBY19825.1"/>
    <property type="molecule type" value="Genomic_DNA"/>
</dbReference>
<proteinExistence type="inferred from homology"/>
<dbReference type="CDD" id="cd00610">
    <property type="entry name" value="OAT_like"/>
    <property type="match status" value="1"/>
</dbReference>
<evidence type="ECO:0000256" key="1">
    <source>
        <dbReference type="ARBA" id="ARBA00001933"/>
    </source>
</evidence>
<accession>E4XMT2</accession>
<evidence type="ECO:0000256" key="6">
    <source>
        <dbReference type="ARBA" id="ARBA00048021"/>
    </source>
</evidence>
<evidence type="ECO:0000256" key="5">
    <source>
        <dbReference type="ARBA" id="ARBA00022898"/>
    </source>
</evidence>
<dbReference type="AlphaFoldDB" id="E4XMT2"/>
<evidence type="ECO:0000313" key="8">
    <source>
        <dbReference type="EMBL" id="CBY19825.1"/>
    </source>
</evidence>
<dbReference type="FunFam" id="3.40.640.10:FF:000073">
    <property type="entry name" value="Probable 4-aminobutyrate aminotransferase"/>
    <property type="match status" value="1"/>
</dbReference>
<dbReference type="PIRSF" id="PIRSF000521">
    <property type="entry name" value="Transaminase_4ab_Lys_Orn"/>
    <property type="match status" value="1"/>
</dbReference>
<sequence length="480" mass="53132">MRSLRISKLFVLRRYGTRVDEGWQAALRTAAVPGPVGVAQKEAYAQISPHMAATMRIFFDIEASLGNYIADVDGNVYLDAFSQISSATLGYNHPAVLAACESSDMKNFMANRPAMGYFPHSKFPQQLEQTLMRCAPTGMDGVTTMMCGSCSNENAFKAVFKAWMNRERGTDEVSDAECDAANFNKGEGNKLSIMSFKGAFHGRTFGCASCTNTRGRIKVDIPLLDFPIVDHPQLLYPLEDHAAENAAEESRCLEQVRHVIRERAQKGKPVAGMIIEPIQAEGGDRTATDSFYRQLRNICLEENVYFIVDEVQTGAGVSGKWWAHEHWGLETPPDVVTFAKKMQAAGFYFQKSLNNNWGPTIFNTFVGDPARLVILDAVLNVNEEENLTPKAAAVGDYVKDEILALSQKYSEIQNVRGRGTLVAWDHPSMAARDKVVGDAMQNGLLLGGCGNQSIRLRPSLTFDESHADEFLHLFEKTLNH</sequence>
<dbReference type="GO" id="GO:0034386">
    <property type="term" value="F:4-aminobutyrate:2-oxoglutarate transaminase activity"/>
    <property type="evidence" value="ECO:0007669"/>
    <property type="project" value="UniProtKB-EC"/>
</dbReference>
<keyword evidence="3" id="KW-0032">Aminotransferase</keyword>
<dbReference type="InterPro" id="IPR015422">
    <property type="entry name" value="PyrdxlP-dep_Trfase_small"/>
</dbReference>
<comment type="catalytic activity">
    <reaction evidence="6">
        <text>4-aminobutanoate + 2-oxoglutarate = succinate semialdehyde + L-glutamate</text>
        <dbReference type="Rhea" id="RHEA:23352"/>
        <dbReference type="ChEBI" id="CHEBI:16810"/>
        <dbReference type="ChEBI" id="CHEBI:29985"/>
        <dbReference type="ChEBI" id="CHEBI:57706"/>
        <dbReference type="ChEBI" id="CHEBI:59888"/>
        <dbReference type="EC" id="2.6.1.19"/>
    </reaction>
</comment>
<dbReference type="GO" id="GO:0030170">
    <property type="term" value="F:pyridoxal phosphate binding"/>
    <property type="evidence" value="ECO:0007669"/>
    <property type="project" value="InterPro"/>
</dbReference>
<evidence type="ECO:0000256" key="4">
    <source>
        <dbReference type="ARBA" id="ARBA00022679"/>
    </source>
</evidence>
<dbReference type="InParanoid" id="E4XMT2"/>
<reference evidence="8" key="1">
    <citation type="journal article" date="2010" name="Science">
        <title>Plasticity of animal genome architecture unmasked by rapid evolution of a pelagic tunicate.</title>
        <authorList>
            <person name="Denoeud F."/>
            <person name="Henriet S."/>
            <person name="Mungpakdee S."/>
            <person name="Aury J.M."/>
            <person name="Da Silva C."/>
            <person name="Brinkmann H."/>
            <person name="Mikhaleva J."/>
            <person name="Olsen L.C."/>
            <person name="Jubin C."/>
            <person name="Canestro C."/>
            <person name="Bouquet J.M."/>
            <person name="Danks G."/>
            <person name="Poulain J."/>
            <person name="Campsteijn C."/>
            <person name="Adamski M."/>
            <person name="Cross I."/>
            <person name="Yadetie F."/>
            <person name="Muffato M."/>
            <person name="Louis A."/>
            <person name="Butcher S."/>
            <person name="Tsagkogeorga G."/>
            <person name="Konrad A."/>
            <person name="Singh S."/>
            <person name="Jensen M.F."/>
            <person name="Cong E.H."/>
            <person name="Eikeseth-Otteraa H."/>
            <person name="Noel B."/>
            <person name="Anthouard V."/>
            <person name="Porcel B.M."/>
            <person name="Kachouri-Lafond R."/>
            <person name="Nishino A."/>
            <person name="Ugolini M."/>
            <person name="Chourrout P."/>
            <person name="Nishida H."/>
            <person name="Aasland R."/>
            <person name="Huzurbazar S."/>
            <person name="Westhof E."/>
            <person name="Delsuc F."/>
            <person name="Lehrach H."/>
            <person name="Reinhardt R."/>
            <person name="Weissenbach J."/>
            <person name="Roy S.W."/>
            <person name="Artiguenave F."/>
            <person name="Postlethwait J.H."/>
            <person name="Manak J.R."/>
            <person name="Thompson E.M."/>
            <person name="Jaillon O."/>
            <person name="Du Pasquier L."/>
            <person name="Boudinot P."/>
            <person name="Liberles D.A."/>
            <person name="Volff J.N."/>
            <person name="Philippe H."/>
            <person name="Lenhard B."/>
            <person name="Roest Crollius H."/>
            <person name="Wincker P."/>
            <person name="Chourrout D."/>
        </authorList>
    </citation>
    <scope>NUCLEOTIDE SEQUENCE [LARGE SCALE GENOMIC DNA]</scope>
</reference>
<evidence type="ECO:0000256" key="7">
    <source>
        <dbReference type="RuleBase" id="RU003560"/>
    </source>
</evidence>
<dbReference type="Gene3D" id="3.40.640.10">
    <property type="entry name" value="Type I PLP-dependent aspartate aminotransferase-like (Major domain)"/>
    <property type="match status" value="1"/>
</dbReference>
<comment type="similarity">
    <text evidence="2 7">Belongs to the class-III pyridoxal-phosphate-dependent aminotransferase family.</text>
</comment>
<dbReference type="Pfam" id="PF00202">
    <property type="entry name" value="Aminotran_3"/>
    <property type="match status" value="1"/>
</dbReference>
<dbReference type="GO" id="GO:0005739">
    <property type="term" value="C:mitochondrion"/>
    <property type="evidence" value="ECO:0007669"/>
    <property type="project" value="TreeGrafter"/>
</dbReference>
<dbReference type="PANTHER" id="PTHR43206">
    <property type="entry name" value="AMINOTRANSFERASE"/>
    <property type="match status" value="1"/>
</dbReference>
<dbReference type="SUPFAM" id="SSF53383">
    <property type="entry name" value="PLP-dependent transferases"/>
    <property type="match status" value="1"/>
</dbReference>
<dbReference type="FunCoup" id="E4XMT2">
    <property type="interactions" value="23"/>
</dbReference>
<evidence type="ECO:0000256" key="2">
    <source>
        <dbReference type="ARBA" id="ARBA00008954"/>
    </source>
</evidence>
<protein>
    <recommendedName>
        <fullName evidence="11">Gamma-amino-N-butyrate transaminase</fullName>
    </recommendedName>
</protein>